<comment type="caution">
    <text evidence="1">The sequence shown here is derived from an EMBL/GenBank/DDBJ whole genome shotgun (WGS) entry which is preliminary data.</text>
</comment>
<proteinExistence type="predicted"/>
<accession>A0A1J9QQK4</accession>
<protein>
    <submittedName>
        <fullName evidence="1">Alanyl-trna class iic</fullName>
    </submittedName>
</protein>
<dbReference type="Proteomes" id="UP000183809">
    <property type="component" value="Unassembled WGS sequence"/>
</dbReference>
<reference evidence="1 2" key="1">
    <citation type="submission" date="2016-10" db="EMBL/GenBank/DDBJ databases">
        <title>Proteomics and genomics reveal pathogen-plant mechanisms compatible with a hemibiotrophic lifestyle of Diplodia corticola.</title>
        <authorList>
            <person name="Fernandes I."/>
            <person name="De Jonge R."/>
            <person name="Van De Peer Y."/>
            <person name="Devreese B."/>
            <person name="Alves A."/>
            <person name="Esteves A.C."/>
        </authorList>
    </citation>
    <scope>NUCLEOTIDE SEQUENCE [LARGE SCALE GENOMIC DNA]</scope>
    <source>
        <strain evidence="1 2">CBS 112549</strain>
    </source>
</reference>
<organism evidence="1 2">
    <name type="scientific">Diplodia corticola</name>
    <dbReference type="NCBI Taxonomy" id="236234"/>
    <lineage>
        <taxon>Eukaryota</taxon>
        <taxon>Fungi</taxon>
        <taxon>Dikarya</taxon>
        <taxon>Ascomycota</taxon>
        <taxon>Pezizomycotina</taxon>
        <taxon>Dothideomycetes</taxon>
        <taxon>Dothideomycetes incertae sedis</taxon>
        <taxon>Botryosphaeriales</taxon>
        <taxon>Botryosphaeriaceae</taxon>
        <taxon>Diplodia</taxon>
    </lineage>
</organism>
<name>A0A1J9QQK4_9PEZI</name>
<dbReference type="OrthoDB" id="5414271at2759"/>
<dbReference type="STRING" id="236234.A0A1J9QQK4"/>
<gene>
    <name evidence="1" type="ORF">BKCO1_620007</name>
</gene>
<evidence type="ECO:0000313" key="1">
    <source>
        <dbReference type="EMBL" id="OJD30306.1"/>
    </source>
</evidence>
<dbReference type="RefSeq" id="XP_020126566.1">
    <property type="nucleotide sequence ID" value="XM_020278101.1"/>
</dbReference>
<dbReference type="AlphaFoldDB" id="A0A1J9QQK4"/>
<sequence>MDPVFASKDVQPLSYERRVDRCVQMTTGVVFTPVFKCAFPGRKPPGRYRLKHTPKGFHGAHGARHLYNTMGGSAYEVDYLLPSQLGPEDEEPPDSLRLALQSREEGETLVMFVPRGEQYVLAEAMDLAPWSSLPWSIHRGMQDILVGFARPRMDRHRAELADLLGNARHPGWRGKVC</sequence>
<evidence type="ECO:0000313" key="2">
    <source>
        <dbReference type="Proteomes" id="UP000183809"/>
    </source>
</evidence>
<dbReference type="EMBL" id="MNUE01000062">
    <property type="protein sequence ID" value="OJD30306.1"/>
    <property type="molecule type" value="Genomic_DNA"/>
</dbReference>
<dbReference type="GeneID" id="31018362"/>
<keyword evidence="2" id="KW-1185">Reference proteome</keyword>